<organism evidence="1">
    <name type="scientific">Siphoviridae sp. ct0yq10</name>
    <dbReference type="NCBI Taxonomy" id="2826270"/>
    <lineage>
        <taxon>Viruses</taxon>
        <taxon>Duplodnaviria</taxon>
        <taxon>Heunggongvirae</taxon>
        <taxon>Uroviricota</taxon>
        <taxon>Caudoviricetes</taxon>
    </lineage>
</organism>
<dbReference type="EMBL" id="BK014951">
    <property type="protein sequence ID" value="DAD84034.1"/>
    <property type="molecule type" value="Genomic_DNA"/>
</dbReference>
<evidence type="ECO:0000313" key="1">
    <source>
        <dbReference type="EMBL" id="DAD84034.1"/>
    </source>
</evidence>
<reference evidence="1" key="1">
    <citation type="journal article" date="2021" name="Proc. Natl. Acad. Sci. U.S.A.">
        <title>A Catalog of Tens of Thousands of Viruses from Human Metagenomes Reveals Hidden Associations with Chronic Diseases.</title>
        <authorList>
            <person name="Tisza M.J."/>
            <person name="Buck C.B."/>
        </authorList>
    </citation>
    <scope>NUCLEOTIDE SEQUENCE</scope>
    <source>
        <strain evidence="1">Ct0yq10</strain>
    </source>
</reference>
<proteinExistence type="predicted"/>
<sequence length="447" mass="51391">MTCGKCKKDDCGGQCAMDRHFLADYKDRLIYSSTGFRGTSINENLEEIEQLALDLPDVDYILDNIVNYMFTNSLTTDDFSKDEELRKFLYGHNFNGQRNYDVLKQVAKGYRKYGYYGILATKDGLVGIHPKDILACVIDYPKIPVLRQNLTYLIKKGDYYRTPYVQKTGNPRVASDYSEDDIKEILKDPEKYKNDVMVVTSDEFACVRLDTSQVFCMSPLLKDRKRVELILNILNRMNYDISRNGIGTIALQAKDTLEEQIEESVEQGSAFSSGELLDMGRTAKAERTQKIVEDMNAFAEKLSETEFNDAIVYSGNFQNLEQLERDTKATDFLDYLSQYVPAIICQMFGVPARLFDLNKTVSNIGTYSIIDNAMKNTIIPMRDHFLGQIVHLLQHTTGLKEHIKFDSYEFTNSYNYNNDLYILDVYERLKNVDQRMADAYLAKNLIV</sequence>
<protein>
    <submittedName>
        <fullName evidence="1">HK97 Family Phage Portal Protein</fullName>
    </submittedName>
</protein>
<accession>A0A8S5MPE5</accession>
<name>A0A8S5MPE5_9CAUD</name>